<dbReference type="Proteomes" id="UP000324222">
    <property type="component" value="Unassembled WGS sequence"/>
</dbReference>
<organism evidence="2 3">
    <name type="scientific">Portunus trituberculatus</name>
    <name type="common">Swimming crab</name>
    <name type="synonym">Neptunus trituberculatus</name>
    <dbReference type="NCBI Taxonomy" id="210409"/>
    <lineage>
        <taxon>Eukaryota</taxon>
        <taxon>Metazoa</taxon>
        <taxon>Ecdysozoa</taxon>
        <taxon>Arthropoda</taxon>
        <taxon>Crustacea</taxon>
        <taxon>Multicrustacea</taxon>
        <taxon>Malacostraca</taxon>
        <taxon>Eumalacostraca</taxon>
        <taxon>Eucarida</taxon>
        <taxon>Decapoda</taxon>
        <taxon>Pleocyemata</taxon>
        <taxon>Brachyura</taxon>
        <taxon>Eubrachyura</taxon>
        <taxon>Portunoidea</taxon>
        <taxon>Portunidae</taxon>
        <taxon>Portuninae</taxon>
        <taxon>Portunus</taxon>
    </lineage>
</organism>
<dbReference type="AlphaFoldDB" id="A0A5B7HYU3"/>
<dbReference type="EMBL" id="VSRR010047959">
    <property type="protein sequence ID" value="MPC78251.1"/>
    <property type="molecule type" value="Genomic_DNA"/>
</dbReference>
<accession>A0A5B7HYU3</accession>
<evidence type="ECO:0000313" key="2">
    <source>
        <dbReference type="EMBL" id="MPC78251.1"/>
    </source>
</evidence>
<feature type="region of interest" description="Disordered" evidence="1">
    <location>
        <begin position="1"/>
        <end position="61"/>
    </location>
</feature>
<gene>
    <name evidence="2" type="ORF">E2C01_072736</name>
</gene>
<reference evidence="2 3" key="1">
    <citation type="submission" date="2019-05" db="EMBL/GenBank/DDBJ databases">
        <title>Another draft genome of Portunus trituberculatus and its Hox gene families provides insights of decapod evolution.</title>
        <authorList>
            <person name="Jeong J.-H."/>
            <person name="Song I."/>
            <person name="Kim S."/>
            <person name="Choi T."/>
            <person name="Kim D."/>
            <person name="Ryu S."/>
            <person name="Kim W."/>
        </authorList>
    </citation>
    <scope>NUCLEOTIDE SEQUENCE [LARGE SCALE GENOMIC DNA]</scope>
    <source>
        <tissue evidence="2">Muscle</tissue>
    </source>
</reference>
<proteinExistence type="predicted"/>
<comment type="caution">
    <text evidence="2">The sequence shown here is derived from an EMBL/GenBank/DDBJ whole genome shotgun (WGS) entry which is preliminary data.</text>
</comment>
<protein>
    <submittedName>
        <fullName evidence="2">Uncharacterized protein</fullName>
    </submittedName>
</protein>
<keyword evidence="3" id="KW-1185">Reference proteome</keyword>
<feature type="compositionally biased region" description="Basic and acidic residues" evidence="1">
    <location>
        <begin position="34"/>
        <end position="47"/>
    </location>
</feature>
<feature type="compositionally biased region" description="Basic and acidic residues" evidence="1">
    <location>
        <begin position="1"/>
        <end position="13"/>
    </location>
</feature>
<sequence length="61" mass="7230">MNKTRTREQEAQRRVGARNTDTDTRHNMKVQLWEPRRTHNGESEGKERRTHSLTPTLPCET</sequence>
<evidence type="ECO:0000256" key="1">
    <source>
        <dbReference type="SAM" id="MobiDB-lite"/>
    </source>
</evidence>
<name>A0A5B7HYU3_PORTR</name>
<evidence type="ECO:0000313" key="3">
    <source>
        <dbReference type="Proteomes" id="UP000324222"/>
    </source>
</evidence>